<feature type="transmembrane region" description="Helical" evidence="1">
    <location>
        <begin position="67"/>
        <end position="85"/>
    </location>
</feature>
<reference evidence="2 3" key="1">
    <citation type="submission" date="2021-06" db="EMBL/GenBank/DDBJ databases">
        <title>Clostridia strains as spoilage organisms.</title>
        <authorList>
            <person name="Wambui J."/>
            <person name="Stephan R."/>
            <person name="Stevens M.J.A."/>
        </authorList>
    </citation>
    <scope>NUCLEOTIDE SEQUENCE [LARGE SCALE GENOMIC DNA]</scope>
    <source>
        <strain evidence="2 3">DSM 14204</strain>
    </source>
</reference>
<keyword evidence="3" id="KW-1185">Reference proteome</keyword>
<evidence type="ECO:0000256" key="1">
    <source>
        <dbReference type="SAM" id="Phobius"/>
    </source>
</evidence>
<keyword evidence="1" id="KW-1133">Transmembrane helix</keyword>
<dbReference type="RefSeq" id="WP_216145393.1">
    <property type="nucleotide sequence ID" value="NZ_JAHLDV010000002.1"/>
</dbReference>
<evidence type="ECO:0000313" key="2">
    <source>
        <dbReference type="EMBL" id="MBU3158377.1"/>
    </source>
</evidence>
<accession>A0ABS6BNK9</accession>
<evidence type="ECO:0000313" key="3">
    <source>
        <dbReference type="Proteomes" id="UP000776252"/>
    </source>
</evidence>
<sequence length="155" mass="17641">MKNLWNSNIVILSSTNYNFNVIFNLSKELILTFAPLQSVLISIGLLTFYLIVIGLLNFIINVTSKNTAVGFISIEIIIFFSLIIYKKQFLDNTLDKFTLIKNVLLQNHTFDKITAANFLNSLLFSFLYFGLISIVLKVVGLALIKRIDLDTRINN</sequence>
<proteinExistence type="predicted"/>
<comment type="caution">
    <text evidence="2">The sequence shown here is derived from an EMBL/GenBank/DDBJ whole genome shotgun (WGS) entry which is preliminary data.</text>
</comment>
<feature type="transmembrane region" description="Helical" evidence="1">
    <location>
        <begin position="122"/>
        <end position="144"/>
    </location>
</feature>
<protein>
    <submittedName>
        <fullName evidence="2">Uncharacterized protein</fullName>
    </submittedName>
</protein>
<dbReference type="EMBL" id="JAHLDV010000002">
    <property type="protein sequence ID" value="MBU3158377.1"/>
    <property type="molecule type" value="Genomic_DNA"/>
</dbReference>
<dbReference type="Proteomes" id="UP000776252">
    <property type="component" value="Unassembled WGS sequence"/>
</dbReference>
<organism evidence="2 3">
    <name type="scientific">Clostridium frigoris</name>
    <dbReference type="NCBI Taxonomy" id="205327"/>
    <lineage>
        <taxon>Bacteria</taxon>
        <taxon>Bacillati</taxon>
        <taxon>Bacillota</taxon>
        <taxon>Clostridia</taxon>
        <taxon>Eubacteriales</taxon>
        <taxon>Clostridiaceae</taxon>
        <taxon>Clostridium</taxon>
    </lineage>
</organism>
<feature type="transmembrane region" description="Helical" evidence="1">
    <location>
        <begin position="39"/>
        <end position="60"/>
    </location>
</feature>
<keyword evidence="1" id="KW-0812">Transmembrane</keyword>
<keyword evidence="1" id="KW-0472">Membrane</keyword>
<gene>
    <name evidence="2" type="ORF">KPL37_01145</name>
</gene>
<name>A0ABS6BNK9_9CLOT</name>